<evidence type="ECO:0000313" key="3">
    <source>
        <dbReference type="EMBL" id="RLO08635.1"/>
    </source>
</evidence>
<name>A0A397FIJ2_APHAT</name>
<dbReference type="EMBL" id="QUTE01005861">
    <property type="protein sequence ID" value="RHZ34605.1"/>
    <property type="molecule type" value="Genomic_DNA"/>
</dbReference>
<dbReference type="AlphaFoldDB" id="A0A397FIJ2"/>
<dbReference type="EMBL" id="QUTI01021329">
    <property type="protein sequence ID" value="RLO08635.1"/>
    <property type="molecule type" value="Genomic_DNA"/>
</dbReference>
<evidence type="ECO:0000313" key="5">
    <source>
        <dbReference type="Proteomes" id="UP000275652"/>
    </source>
</evidence>
<organism evidence="2 4">
    <name type="scientific">Aphanomyces astaci</name>
    <name type="common">Crayfish plague agent</name>
    <dbReference type="NCBI Taxonomy" id="112090"/>
    <lineage>
        <taxon>Eukaryota</taxon>
        <taxon>Sar</taxon>
        <taxon>Stramenopiles</taxon>
        <taxon>Oomycota</taxon>
        <taxon>Saprolegniomycetes</taxon>
        <taxon>Saprolegniales</taxon>
        <taxon>Verrucalvaceae</taxon>
        <taxon>Aphanomyces</taxon>
    </lineage>
</organism>
<accession>A0A397FIJ2</accession>
<feature type="compositionally biased region" description="Low complexity" evidence="1">
    <location>
        <begin position="1"/>
        <end position="11"/>
    </location>
</feature>
<reference evidence="3 5" key="1">
    <citation type="journal article" date="2018" name="J. Invertebr. Pathol.">
        <title>New genotyping method for the causative agent of crayfish plague (Aphanomyces astaci) based on whole genome data.</title>
        <authorList>
            <person name="Minardi D."/>
            <person name="Studholme D.J."/>
            <person name="van der Giezen M."/>
            <person name="Pretto T."/>
            <person name="Oidtmann B."/>
        </authorList>
    </citation>
    <scope>NUCLEOTIDE SEQUENCE [LARGE SCALE GENOMIC DNA]</scope>
    <source>
        <strain evidence="3 5">KB13</strain>
    </source>
</reference>
<reference evidence="2 4" key="2">
    <citation type="submission" date="2018-08" db="EMBL/GenBank/DDBJ databases">
        <title>Aphanomyces genome sequencing and annotation.</title>
        <authorList>
            <person name="Minardi D."/>
            <person name="Oidtmann B."/>
            <person name="Van Der Giezen M."/>
            <person name="Studholme D.J."/>
        </authorList>
    </citation>
    <scope>NUCLEOTIDE SEQUENCE [LARGE SCALE GENOMIC DNA]</scope>
    <source>
        <strain evidence="2 4">197901</strain>
    </source>
</reference>
<evidence type="ECO:0000313" key="2">
    <source>
        <dbReference type="EMBL" id="RHZ34605.1"/>
    </source>
</evidence>
<dbReference type="Proteomes" id="UP000275652">
    <property type="component" value="Unassembled WGS sequence"/>
</dbReference>
<proteinExistence type="predicted"/>
<comment type="caution">
    <text evidence="2">The sequence shown here is derived from an EMBL/GenBank/DDBJ whole genome shotgun (WGS) entry which is preliminary data.</text>
</comment>
<evidence type="ECO:0000313" key="4">
    <source>
        <dbReference type="Proteomes" id="UP000266196"/>
    </source>
</evidence>
<evidence type="ECO:0008006" key="6">
    <source>
        <dbReference type="Google" id="ProtNLM"/>
    </source>
</evidence>
<protein>
    <recommendedName>
        <fullName evidence="6">BZIP domain-containing protein</fullName>
    </recommendedName>
</protein>
<feature type="region of interest" description="Disordered" evidence="1">
    <location>
        <begin position="1"/>
        <end position="22"/>
    </location>
</feature>
<dbReference type="Proteomes" id="UP000266196">
    <property type="component" value="Unassembled WGS sequence"/>
</dbReference>
<evidence type="ECO:0000256" key="1">
    <source>
        <dbReference type="SAM" id="MobiDB-lite"/>
    </source>
</evidence>
<gene>
    <name evidence="3" type="ORF">DYB28_002255</name>
    <name evidence="2" type="ORF">DYB31_011851</name>
</gene>
<sequence>MVTASSISSSSPTESRDKKRMYMRRKAQMYRARDKKAAALLREQAYTLEFDLHWLQNNRLKRPTTAAESKSARSSERYMASTRLHAKDDALAINDSLRHQIRDNATAIESMLSQVHARDAAHFHDVNPPPEQASLKVEEFRREMALSPRTRVHLPPLRQALAGQVRPLLPPPQQLCQPYRQHRPVLHRSPSHHSPHAALSHIHAADSMYQLHQANGYPSWRPQSENYLTSQYSSYQPLA</sequence>